<evidence type="ECO:0008006" key="5">
    <source>
        <dbReference type="Google" id="ProtNLM"/>
    </source>
</evidence>
<accession>A0AB34JDW6</accession>
<feature type="chain" id="PRO_5044235459" description="RRM domain-containing protein" evidence="2">
    <location>
        <begin position="27"/>
        <end position="363"/>
    </location>
</feature>
<keyword evidence="4" id="KW-1185">Reference proteome</keyword>
<gene>
    <name evidence="3" type="ORF">AB1Y20_003323</name>
</gene>
<dbReference type="EMBL" id="JBGBPQ010000010">
    <property type="protein sequence ID" value="KAL1519055.1"/>
    <property type="molecule type" value="Genomic_DNA"/>
</dbReference>
<evidence type="ECO:0000256" key="2">
    <source>
        <dbReference type="SAM" id="SignalP"/>
    </source>
</evidence>
<feature type="region of interest" description="Disordered" evidence="1">
    <location>
        <begin position="238"/>
        <end position="261"/>
    </location>
</feature>
<proteinExistence type="predicted"/>
<sequence length="363" mass="38038">MIPSCDTTLRPSVILLLALGLSSSVAYHTSHLALPSTQSRASITRLPPVRPRVLPAVCRVNIATPNDGATTSLIQRLIFRTALVSALLLLALPPNCFAAIRPAVAQSLRTPLALLPVALPAVNFPAVSSHLAASMHGALVQIHSRANAVASLAAAQLPRASVLRSSTLPTLSALWARTEFRLATVMVGFLSSRLVISRLSTAATPNALASHGLAAPSANIAAAAVEAAAIDPPILPGLPETRTTGAAPHAKQQPARQAPSRRMLKMVVSGLPPHVSPSRLFFEFPQALQVEALIHKRSGQRASVVLTFDSASPPKRTSSPSLGAALNAVVQMPMAGSEYTRMAWRRSNDGERIASSHALPKAS</sequence>
<comment type="caution">
    <text evidence="3">The sequence shown here is derived from an EMBL/GenBank/DDBJ whole genome shotgun (WGS) entry which is preliminary data.</text>
</comment>
<evidence type="ECO:0000313" key="3">
    <source>
        <dbReference type="EMBL" id="KAL1519055.1"/>
    </source>
</evidence>
<organism evidence="3 4">
    <name type="scientific">Prymnesium parvum</name>
    <name type="common">Toxic golden alga</name>
    <dbReference type="NCBI Taxonomy" id="97485"/>
    <lineage>
        <taxon>Eukaryota</taxon>
        <taxon>Haptista</taxon>
        <taxon>Haptophyta</taxon>
        <taxon>Prymnesiophyceae</taxon>
        <taxon>Prymnesiales</taxon>
        <taxon>Prymnesiaceae</taxon>
        <taxon>Prymnesium</taxon>
    </lineage>
</organism>
<evidence type="ECO:0000256" key="1">
    <source>
        <dbReference type="SAM" id="MobiDB-lite"/>
    </source>
</evidence>
<keyword evidence="2" id="KW-0732">Signal</keyword>
<protein>
    <recommendedName>
        <fullName evidence="5">RRM domain-containing protein</fullName>
    </recommendedName>
</protein>
<name>A0AB34JDW6_PRYPA</name>
<dbReference type="Proteomes" id="UP001515480">
    <property type="component" value="Unassembled WGS sequence"/>
</dbReference>
<feature type="signal peptide" evidence="2">
    <location>
        <begin position="1"/>
        <end position="26"/>
    </location>
</feature>
<evidence type="ECO:0000313" key="4">
    <source>
        <dbReference type="Proteomes" id="UP001515480"/>
    </source>
</evidence>
<reference evidence="3 4" key="1">
    <citation type="journal article" date="2024" name="Science">
        <title>Giant polyketide synthase enzymes in the biosynthesis of giant marine polyether toxins.</title>
        <authorList>
            <person name="Fallon T.R."/>
            <person name="Shende V.V."/>
            <person name="Wierzbicki I.H."/>
            <person name="Pendleton A.L."/>
            <person name="Watervoot N.F."/>
            <person name="Auber R.P."/>
            <person name="Gonzalez D.J."/>
            <person name="Wisecaver J.H."/>
            <person name="Moore B.S."/>
        </authorList>
    </citation>
    <scope>NUCLEOTIDE SEQUENCE [LARGE SCALE GENOMIC DNA]</scope>
    <source>
        <strain evidence="3 4">12B1</strain>
    </source>
</reference>
<dbReference type="AlphaFoldDB" id="A0AB34JDW6"/>